<dbReference type="PROSITE" id="PS50096">
    <property type="entry name" value="IQ"/>
    <property type="match status" value="1"/>
</dbReference>
<dbReference type="Proteomes" id="UP000078343">
    <property type="component" value="Unassembled WGS sequence"/>
</dbReference>
<dbReference type="SMART" id="SM00119">
    <property type="entry name" value="HECTc"/>
    <property type="match status" value="1"/>
</dbReference>
<feature type="active site" description="Glycyl thioester intermediate" evidence="6">
    <location>
        <position position="1204"/>
    </location>
</feature>
<reference evidence="9 10" key="1">
    <citation type="submission" date="2016-04" db="EMBL/GenBank/DDBJ databases">
        <title>Draft genome of Fonsecaea erecta CBS 125763.</title>
        <authorList>
            <person name="Weiss V.A."/>
            <person name="Vicente V.A."/>
            <person name="Raittz R.T."/>
            <person name="Moreno L.F."/>
            <person name="De Souza E.M."/>
            <person name="Pedrosa F.O."/>
            <person name="Steffens M.B."/>
            <person name="Faoro H."/>
            <person name="Tadra-Sfeir M.Z."/>
            <person name="Najafzadeh M.J."/>
            <person name="Felipe M.S."/>
            <person name="Teixeira M."/>
            <person name="Sun J."/>
            <person name="Xi L."/>
            <person name="Gomes R."/>
            <person name="De Azevedo C.M."/>
            <person name="Salgado C.G."/>
            <person name="Da Silva M.B."/>
            <person name="Nascimento M.F."/>
            <person name="Queiroz-Telles F."/>
            <person name="Attili D.S."/>
            <person name="Gorbushina A."/>
        </authorList>
    </citation>
    <scope>NUCLEOTIDE SEQUENCE [LARGE SCALE GENOMIC DNA]</scope>
    <source>
        <strain evidence="9 10">CBS 125763</strain>
    </source>
</reference>
<dbReference type="InterPro" id="IPR035983">
    <property type="entry name" value="Hect_E3_ubiquitin_ligase"/>
</dbReference>
<proteinExistence type="predicted"/>
<dbReference type="InterPro" id="IPR044611">
    <property type="entry name" value="E3A/B/C-like"/>
</dbReference>
<dbReference type="FunFam" id="3.30.2410.10:FF:000017">
    <property type="entry name" value="E3 ubiquitin-protein ligase UPL7"/>
    <property type="match status" value="1"/>
</dbReference>
<evidence type="ECO:0000256" key="4">
    <source>
        <dbReference type="ARBA" id="ARBA00022679"/>
    </source>
</evidence>
<dbReference type="GO" id="GO:0000209">
    <property type="term" value="P:protein polyubiquitination"/>
    <property type="evidence" value="ECO:0007669"/>
    <property type="project" value="InterPro"/>
</dbReference>
<feature type="region of interest" description="Disordered" evidence="7">
    <location>
        <begin position="688"/>
        <end position="707"/>
    </location>
</feature>
<dbReference type="AlphaFoldDB" id="A0A178Z7F5"/>
<dbReference type="PROSITE" id="PS50237">
    <property type="entry name" value="HECT"/>
    <property type="match status" value="1"/>
</dbReference>
<dbReference type="GO" id="GO:0061630">
    <property type="term" value="F:ubiquitin protein ligase activity"/>
    <property type="evidence" value="ECO:0007669"/>
    <property type="project" value="UniProtKB-EC"/>
</dbReference>
<dbReference type="RefSeq" id="XP_018689076.1">
    <property type="nucleotide sequence ID" value="XM_018841367.1"/>
</dbReference>
<evidence type="ECO:0000256" key="7">
    <source>
        <dbReference type="SAM" id="MobiDB-lite"/>
    </source>
</evidence>
<dbReference type="Pfam" id="PF00632">
    <property type="entry name" value="HECT"/>
    <property type="match status" value="1"/>
</dbReference>
<dbReference type="OrthoDB" id="8068875at2759"/>
<comment type="catalytic activity">
    <reaction evidence="1">
        <text>S-ubiquitinyl-[E2 ubiquitin-conjugating enzyme]-L-cysteine + [acceptor protein]-L-lysine = [E2 ubiquitin-conjugating enzyme]-L-cysteine + N(6)-ubiquitinyl-[acceptor protein]-L-lysine.</text>
        <dbReference type="EC" id="2.3.2.26"/>
    </reaction>
</comment>
<keyword evidence="4" id="KW-0808">Transferase</keyword>
<evidence type="ECO:0000256" key="6">
    <source>
        <dbReference type="PROSITE-ProRule" id="PRU00104"/>
    </source>
</evidence>
<gene>
    <name evidence="9" type="ORF">AYL99_09861</name>
</gene>
<dbReference type="STRING" id="1367422.A0A178Z7F5"/>
<dbReference type="Gene3D" id="3.30.2410.10">
    <property type="entry name" value="Hect, E3 ligase catalytic domain"/>
    <property type="match status" value="1"/>
</dbReference>
<dbReference type="Gene3D" id="3.90.1750.10">
    <property type="entry name" value="Hect, E3 ligase catalytic domains"/>
    <property type="match status" value="1"/>
</dbReference>
<evidence type="ECO:0000256" key="2">
    <source>
        <dbReference type="ARBA" id="ARBA00004906"/>
    </source>
</evidence>
<evidence type="ECO:0000313" key="10">
    <source>
        <dbReference type="Proteomes" id="UP000078343"/>
    </source>
</evidence>
<feature type="region of interest" description="Disordered" evidence="7">
    <location>
        <begin position="1"/>
        <end position="65"/>
    </location>
</feature>
<feature type="compositionally biased region" description="Acidic residues" evidence="7">
    <location>
        <begin position="692"/>
        <end position="706"/>
    </location>
</feature>
<evidence type="ECO:0000256" key="3">
    <source>
        <dbReference type="ARBA" id="ARBA00012485"/>
    </source>
</evidence>
<evidence type="ECO:0000256" key="5">
    <source>
        <dbReference type="ARBA" id="ARBA00022786"/>
    </source>
</evidence>
<keyword evidence="5 6" id="KW-0833">Ubl conjugation pathway</keyword>
<dbReference type="PANTHER" id="PTHR45700">
    <property type="entry name" value="UBIQUITIN-PROTEIN LIGASE E3C"/>
    <property type="match status" value="1"/>
</dbReference>
<dbReference type="InterPro" id="IPR000569">
    <property type="entry name" value="HECT_dom"/>
</dbReference>
<dbReference type="FunFam" id="3.30.2160.10:FF:000002">
    <property type="entry name" value="Putative Ubiquitin-protein ligase E3C"/>
    <property type="match status" value="1"/>
</dbReference>
<dbReference type="SUPFAM" id="SSF56204">
    <property type="entry name" value="Hect, E3 ligase catalytic domain"/>
    <property type="match status" value="1"/>
</dbReference>
<evidence type="ECO:0000259" key="8">
    <source>
        <dbReference type="PROSITE" id="PS50237"/>
    </source>
</evidence>
<comment type="pathway">
    <text evidence="2">Protein modification; protein ubiquitination.</text>
</comment>
<evidence type="ECO:0000256" key="1">
    <source>
        <dbReference type="ARBA" id="ARBA00000885"/>
    </source>
</evidence>
<accession>A0A178Z7F5</accession>
<dbReference type="PANTHER" id="PTHR45700:SF2">
    <property type="entry name" value="UBIQUITIN-PROTEIN LIGASE E3C"/>
    <property type="match status" value="1"/>
</dbReference>
<name>A0A178Z7F5_9EURO</name>
<feature type="domain" description="HECT" evidence="8">
    <location>
        <begin position="855"/>
        <end position="1236"/>
    </location>
</feature>
<dbReference type="EMBL" id="LVYI01000010">
    <property type="protein sequence ID" value="OAP55709.1"/>
    <property type="molecule type" value="Genomic_DNA"/>
</dbReference>
<feature type="compositionally biased region" description="Basic and acidic residues" evidence="7">
    <location>
        <begin position="50"/>
        <end position="62"/>
    </location>
</feature>
<dbReference type="EC" id="2.3.2.26" evidence="3"/>
<protein>
    <recommendedName>
        <fullName evidence="3">HECT-type E3 ubiquitin transferase</fullName>
        <ecNumber evidence="3">2.3.2.26</ecNumber>
    </recommendedName>
</protein>
<dbReference type="Gene3D" id="3.30.2160.10">
    <property type="entry name" value="Hect, E3 ligase catalytic domain"/>
    <property type="match status" value="1"/>
</dbReference>
<dbReference type="GeneID" id="30014029"/>
<organism evidence="9 10">
    <name type="scientific">Fonsecaea erecta</name>
    <dbReference type="NCBI Taxonomy" id="1367422"/>
    <lineage>
        <taxon>Eukaryota</taxon>
        <taxon>Fungi</taxon>
        <taxon>Dikarya</taxon>
        <taxon>Ascomycota</taxon>
        <taxon>Pezizomycotina</taxon>
        <taxon>Eurotiomycetes</taxon>
        <taxon>Chaetothyriomycetidae</taxon>
        <taxon>Chaetothyriales</taxon>
        <taxon>Herpotrichiellaceae</taxon>
        <taxon>Fonsecaea</taxon>
    </lineage>
</organism>
<evidence type="ECO:0000313" key="9">
    <source>
        <dbReference type="EMBL" id="OAP55709.1"/>
    </source>
</evidence>
<sequence>MHQSFTGSARKPRQVNLSGRTHANPWAALPKSSQATPSAASNTVAQAQADRARRQQDRDRYNATKTLQRLWRGHASRREQKSRWRQMWDENEQHRLGLPRRVDYQGLVAAGATVPAYDNSLQILLQLRLLLRFQEFRRGKARDDMDLLRLLYFGEALHQTLVSLGFELDGGWKDSLSRLGLVEARYLKSIVGDHTTDERLSYGPKILKTITMLAGYIPDEIAKDSVIYFEVIDLALRRQEEETWLRSSLEAIAALLRSPSTHKQTAYTAFARQFLTKGSFSGRRDILKELSPSLSLQELAQAMTKEVEDPDGSGTRTLTDTQLLWQLAHLIYIHDILHKGYEGQSTYIEAVSALLGECANDVAERMDLTDQHMLNDGIKTGAEPLPGFVRDMLSRLLQQDGLRAILKEAGSSPTSGKTSDDTDFDSAKRLANFAVALLRAFPARAQDIRMSLYQSPVRSVENADMSTIQYFWNTARTTSVFGKIAQDYRVVLSVLRDAAPKTNQIGQAPLSRDEIARWRDEWRIILLFLELYTFVLKFMDDDDFFSYERLHAFGAAAGSPTSLLSRKGMLPLEQVALMTIFLKNLAFTLYWNAADLVESNDQEEELAISALFGRPGRSSVKNTEKKQLNLTGNGVSQGYLKGLVTGLLRMLHERDSRRSFVPPDHWLMTNQVSMAGFISAVVAEEEKKHELDGEDDTEEEQDELDRDVEIDRSVGSTAGEALLSSIFGIRPSHVPRSRASRMAEWAEKQRLQVRKKRQLEAVAPRLEILRNLPFFIPFETRVQIFREFVQRDQVRRRNGTTDPDTWRMIVAARQARTVDGRPIGVDVLSKHHAEISRGRVFMDAFEAFYELGDGLKEPIQITFIDQFGAPEAGIDGGGVTKEFLISVTNEAFDPNPKMSMFKENAQRYLFPNPMIYQETAEYLKMPGLKWNVDGVSSPLVELLRRYQFLGRIVGKCLYEGILIDVNFAGFFLLKWALTGGTTVGSNESAYRATINDVREFDEELYQGLLKLKNYPGDVETDFSLDFTVTDTVTYENEDGTEAHKTFTTELLPNGANIPVTNTNRLLYIDRIVRYRLQQQPKAVTDAFLKGLGQIIQPMWLAMFNQKELQKLVGGDNTELDIADLRRNTQYGGVYAIGDDGQEHPTIQLFWKALQEMSDEDRRKVLKFVTSTPRAPLLGFSHLNPKFSIRDSSGDQDRLPSTSTCVNLLKLPRYEDLKTMKEKLLYAVNSGAGFDLS</sequence>
<dbReference type="CDD" id="cd00078">
    <property type="entry name" value="HECTc"/>
    <property type="match status" value="1"/>
</dbReference>
<keyword evidence="10" id="KW-1185">Reference proteome</keyword>
<dbReference type="GO" id="GO:0006511">
    <property type="term" value="P:ubiquitin-dependent protein catabolic process"/>
    <property type="evidence" value="ECO:0007669"/>
    <property type="project" value="TreeGrafter"/>
</dbReference>
<comment type="caution">
    <text evidence="9">The sequence shown here is derived from an EMBL/GenBank/DDBJ whole genome shotgun (WGS) entry which is preliminary data.</text>
</comment>
<feature type="compositionally biased region" description="Polar residues" evidence="7">
    <location>
        <begin position="31"/>
        <end position="44"/>
    </location>
</feature>